<comment type="caution">
    <text evidence="2">The sequence shown here is derived from an EMBL/GenBank/DDBJ whole genome shotgun (WGS) entry which is preliminary data.</text>
</comment>
<dbReference type="PROSITE" id="PS50969">
    <property type="entry name" value="FCP1"/>
    <property type="match status" value="1"/>
</dbReference>
<dbReference type="SUPFAM" id="SSF56784">
    <property type="entry name" value="HAD-like"/>
    <property type="match status" value="1"/>
</dbReference>
<dbReference type="OrthoDB" id="277011at2759"/>
<dbReference type="InterPro" id="IPR036412">
    <property type="entry name" value="HAD-like_sf"/>
</dbReference>
<dbReference type="EMBL" id="LRBS01000057">
    <property type="protein sequence ID" value="OII76569.1"/>
    <property type="molecule type" value="Genomic_DNA"/>
</dbReference>
<dbReference type="Proteomes" id="UP000186804">
    <property type="component" value="Unassembled WGS sequence"/>
</dbReference>
<name>A0A1J4MQN2_9CRYT</name>
<feature type="domain" description="FCP1 homology" evidence="1">
    <location>
        <begin position="1"/>
        <end position="101"/>
    </location>
</feature>
<keyword evidence="3" id="KW-1185">Reference proteome</keyword>
<dbReference type="InterPro" id="IPR004274">
    <property type="entry name" value="FCP1_dom"/>
</dbReference>
<dbReference type="InterPro" id="IPR023214">
    <property type="entry name" value="HAD_sf"/>
</dbReference>
<dbReference type="AlphaFoldDB" id="A0A1J4MQN2"/>
<evidence type="ECO:0000313" key="3">
    <source>
        <dbReference type="Proteomes" id="UP000186804"/>
    </source>
</evidence>
<accession>A0A1J4MQN2</accession>
<dbReference type="Pfam" id="PF03031">
    <property type="entry name" value="NIF"/>
    <property type="match status" value="1"/>
</dbReference>
<dbReference type="VEuPathDB" id="CryptoDB:cand_000900"/>
<evidence type="ECO:0000313" key="2">
    <source>
        <dbReference type="EMBL" id="OII76569.1"/>
    </source>
</evidence>
<proteinExistence type="predicted"/>
<protein>
    <recommendedName>
        <fullName evidence="1">FCP1 homology domain-containing protein</fullName>
    </recommendedName>
</protein>
<dbReference type="RefSeq" id="XP_067068415.1">
    <property type="nucleotide sequence ID" value="XM_067210340.1"/>
</dbReference>
<evidence type="ECO:0000259" key="1">
    <source>
        <dbReference type="PROSITE" id="PS50969"/>
    </source>
</evidence>
<dbReference type="GeneID" id="92364275"/>
<gene>
    <name evidence="2" type="ORF">cand_000900</name>
</gene>
<sequence length="118" mass="13652">MYEIVIYTASKKEYASNIMDFTCISNYVDRKFCIDYCEAVNNNQYIKNLNIIMPDLSEILSTGYFYTNTPDNINNFIFVKAWCGVPGNTALTDILPLLFTLSCVKDVRSILKLHNIYY</sequence>
<organism evidence="2 3">
    <name type="scientific">Cryptosporidium andersoni</name>
    <dbReference type="NCBI Taxonomy" id="117008"/>
    <lineage>
        <taxon>Eukaryota</taxon>
        <taxon>Sar</taxon>
        <taxon>Alveolata</taxon>
        <taxon>Apicomplexa</taxon>
        <taxon>Conoidasida</taxon>
        <taxon>Coccidia</taxon>
        <taxon>Eucoccidiorida</taxon>
        <taxon>Eimeriorina</taxon>
        <taxon>Cryptosporidiidae</taxon>
        <taxon>Cryptosporidium</taxon>
    </lineage>
</organism>
<reference evidence="2 3" key="1">
    <citation type="submission" date="2016-10" db="EMBL/GenBank/DDBJ databases">
        <title>Reductive evolution of mitochondrial metabolism and differential evolution of invasion-related proteins in Cryptosporidium.</title>
        <authorList>
            <person name="Liu S."/>
            <person name="Roellig D.M."/>
            <person name="Guo Y."/>
            <person name="Li N."/>
            <person name="Frace M.A."/>
            <person name="Tang K."/>
            <person name="Zhang L."/>
            <person name="Feng Y."/>
            <person name="Xiao L."/>
        </authorList>
    </citation>
    <scope>NUCLEOTIDE SEQUENCE [LARGE SCALE GENOMIC DNA]</scope>
    <source>
        <strain evidence="2">30847</strain>
    </source>
</reference>
<dbReference type="Gene3D" id="3.40.50.1000">
    <property type="entry name" value="HAD superfamily/HAD-like"/>
    <property type="match status" value="1"/>
</dbReference>